<name>A0A6N6M8Y5_9FLAO</name>
<comment type="caution">
    <text evidence="4">The sequence shown here is derived from an EMBL/GenBank/DDBJ whole genome shotgun (WGS) entry which is preliminary data.</text>
</comment>
<dbReference type="Pfam" id="PF02397">
    <property type="entry name" value="Bac_transf"/>
    <property type="match status" value="1"/>
</dbReference>
<sequence>MNKLELLTKRLIDIIVSLSVITFVLSWLTPLLGILILLESRGGIFFIQSRDGVKGKPFNLIKFRTMTPSKTAHLIQAKKNDARITNLGSFLRKSHIDELPQFINILMGDMSLVGPRPHMHRDTKHYETIIDNYRKRLEVKPGFTGLAQAKGLHGNTSIDVQKMKDRVRVDNFYVSNISLYMDFMVIALSFQEINRKLSSLFSSDRMAFILNRI</sequence>
<evidence type="ECO:0000313" key="4">
    <source>
        <dbReference type="EMBL" id="KAB1064865.1"/>
    </source>
</evidence>
<evidence type="ECO:0000313" key="5">
    <source>
        <dbReference type="Proteomes" id="UP000435357"/>
    </source>
</evidence>
<dbReference type="AlphaFoldDB" id="A0A6N6M8Y5"/>
<keyword evidence="2" id="KW-0812">Transmembrane</keyword>
<proteinExistence type="inferred from homology"/>
<evidence type="ECO:0000256" key="2">
    <source>
        <dbReference type="SAM" id="Phobius"/>
    </source>
</evidence>
<keyword evidence="2" id="KW-1133">Transmembrane helix</keyword>
<dbReference type="RefSeq" id="WP_151167185.1">
    <property type="nucleotide sequence ID" value="NZ_WACR01000004.1"/>
</dbReference>
<feature type="domain" description="Bacterial sugar transferase" evidence="3">
    <location>
        <begin position="9"/>
        <end position="192"/>
    </location>
</feature>
<dbReference type="GO" id="GO:0089702">
    <property type="term" value="F:undecaprenyl-phosphate glucose phosphotransferase activity"/>
    <property type="evidence" value="ECO:0007669"/>
    <property type="project" value="TreeGrafter"/>
</dbReference>
<reference evidence="4 5" key="1">
    <citation type="submission" date="2019-09" db="EMBL/GenBank/DDBJ databases">
        <title>Genomes of Cryomorphaceae.</title>
        <authorList>
            <person name="Bowman J.P."/>
        </authorList>
    </citation>
    <scope>NUCLEOTIDE SEQUENCE [LARGE SCALE GENOMIC DNA]</scope>
    <source>
        <strain evidence="4 5">KCTC 52047</strain>
    </source>
</reference>
<dbReference type="EMBL" id="WACR01000004">
    <property type="protein sequence ID" value="KAB1064865.1"/>
    <property type="molecule type" value="Genomic_DNA"/>
</dbReference>
<organism evidence="4 5">
    <name type="scientific">Salibacter halophilus</name>
    <dbReference type="NCBI Taxonomy" id="1803916"/>
    <lineage>
        <taxon>Bacteria</taxon>
        <taxon>Pseudomonadati</taxon>
        <taxon>Bacteroidota</taxon>
        <taxon>Flavobacteriia</taxon>
        <taxon>Flavobacteriales</taxon>
        <taxon>Salibacteraceae</taxon>
        <taxon>Salibacter</taxon>
    </lineage>
</organism>
<dbReference type="Proteomes" id="UP000435357">
    <property type="component" value="Unassembled WGS sequence"/>
</dbReference>
<feature type="transmembrane region" description="Helical" evidence="2">
    <location>
        <begin position="172"/>
        <end position="190"/>
    </location>
</feature>
<keyword evidence="5" id="KW-1185">Reference proteome</keyword>
<evidence type="ECO:0000259" key="3">
    <source>
        <dbReference type="Pfam" id="PF02397"/>
    </source>
</evidence>
<gene>
    <name evidence="4" type="ORF">F3059_05780</name>
</gene>
<comment type="similarity">
    <text evidence="1">Belongs to the bacterial sugar transferase family.</text>
</comment>
<feature type="transmembrane region" description="Helical" evidence="2">
    <location>
        <begin position="14"/>
        <end position="38"/>
    </location>
</feature>
<dbReference type="OrthoDB" id="9808602at2"/>
<dbReference type="GO" id="GO:0009242">
    <property type="term" value="P:colanic acid biosynthetic process"/>
    <property type="evidence" value="ECO:0007669"/>
    <property type="project" value="TreeGrafter"/>
</dbReference>
<dbReference type="PANTHER" id="PTHR30576">
    <property type="entry name" value="COLANIC BIOSYNTHESIS UDP-GLUCOSE LIPID CARRIER TRANSFERASE"/>
    <property type="match status" value="1"/>
</dbReference>
<keyword evidence="2" id="KW-0472">Membrane</keyword>
<accession>A0A6N6M8Y5</accession>
<keyword evidence="4" id="KW-0808">Transferase</keyword>
<dbReference type="InterPro" id="IPR003362">
    <property type="entry name" value="Bact_transf"/>
</dbReference>
<evidence type="ECO:0000256" key="1">
    <source>
        <dbReference type="ARBA" id="ARBA00006464"/>
    </source>
</evidence>
<protein>
    <submittedName>
        <fullName evidence="4">Sugar transferase</fullName>
    </submittedName>
</protein>
<dbReference type="PANTHER" id="PTHR30576:SF21">
    <property type="entry name" value="UDP-GLUCOSE:UNDECAPRENYL-PHOSPHATE GLUCOSE-1-PHOSPHATE TRANSFERASE"/>
    <property type="match status" value="1"/>
</dbReference>